<dbReference type="AlphaFoldDB" id="A0A2P8HDS3"/>
<comment type="subcellular location">
    <subcellularLocation>
        <location evidence="1">Cell outer membrane</location>
    </subcellularLocation>
</comment>
<dbReference type="GO" id="GO:0009279">
    <property type="term" value="C:cell outer membrane"/>
    <property type="evidence" value="ECO:0007669"/>
    <property type="project" value="UniProtKB-SubCell"/>
</dbReference>
<evidence type="ECO:0000256" key="1">
    <source>
        <dbReference type="ARBA" id="ARBA00004442"/>
    </source>
</evidence>
<proteinExistence type="inferred from homology"/>
<feature type="domain" description="SusD-like N-terminal" evidence="7">
    <location>
        <begin position="79"/>
        <end position="168"/>
    </location>
</feature>
<evidence type="ECO:0000259" key="7">
    <source>
        <dbReference type="Pfam" id="PF14322"/>
    </source>
</evidence>
<name>A0A2P8HDS3_CHINA</name>
<reference evidence="8 9" key="1">
    <citation type="submission" date="2018-03" db="EMBL/GenBank/DDBJ databases">
        <title>Genomic Encyclopedia of Archaeal and Bacterial Type Strains, Phase II (KMG-II): from individual species to whole genera.</title>
        <authorList>
            <person name="Goeker M."/>
        </authorList>
    </citation>
    <scope>NUCLEOTIDE SEQUENCE [LARGE SCALE GENOMIC DNA]</scope>
    <source>
        <strain evidence="8 9">DSM 24859</strain>
    </source>
</reference>
<feature type="domain" description="RagB/SusD" evidence="6">
    <location>
        <begin position="351"/>
        <end position="500"/>
    </location>
</feature>
<evidence type="ECO:0000256" key="3">
    <source>
        <dbReference type="ARBA" id="ARBA00022729"/>
    </source>
</evidence>
<keyword evidence="5" id="KW-0998">Cell outer membrane</keyword>
<dbReference type="Proteomes" id="UP000240971">
    <property type="component" value="Unassembled WGS sequence"/>
</dbReference>
<evidence type="ECO:0000259" key="6">
    <source>
        <dbReference type="Pfam" id="PF07980"/>
    </source>
</evidence>
<accession>A0A2P8HDS3</accession>
<dbReference type="InterPro" id="IPR011990">
    <property type="entry name" value="TPR-like_helical_dom_sf"/>
</dbReference>
<keyword evidence="3" id="KW-0732">Signal</keyword>
<dbReference type="Pfam" id="PF14322">
    <property type="entry name" value="SusD-like_3"/>
    <property type="match status" value="1"/>
</dbReference>
<dbReference type="PROSITE" id="PS51257">
    <property type="entry name" value="PROKAR_LIPOPROTEIN"/>
    <property type="match status" value="1"/>
</dbReference>
<evidence type="ECO:0000313" key="8">
    <source>
        <dbReference type="EMBL" id="PSL44380.1"/>
    </source>
</evidence>
<evidence type="ECO:0000313" key="9">
    <source>
        <dbReference type="Proteomes" id="UP000240971"/>
    </source>
</evidence>
<dbReference type="SUPFAM" id="SSF48452">
    <property type="entry name" value="TPR-like"/>
    <property type="match status" value="1"/>
</dbReference>
<evidence type="ECO:0000256" key="2">
    <source>
        <dbReference type="ARBA" id="ARBA00006275"/>
    </source>
</evidence>
<dbReference type="InterPro" id="IPR012944">
    <property type="entry name" value="SusD_RagB_dom"/>
</dbReference>
<comment type="similarity">
    <text evidence="2">Belongs to the SusD family.</text>
</comment>
<sequence>MRNRFSFIILLTITCSVLSCKKTLTTDVTSLVPEANMWQVKNDARSAVFATYGLLRAALANSNAFMAYGELRGGDFRISSRQDLNAVLSNNLNANYSALEEWKDWQRFYAVIAQANLCIEKLQLVSKNDFRYRPEDLKLDIANIRYLRALTYFYLARIWGDVPLITTNAAGYFKGLPATPQATVLAFAANEAAAAVTDLPWRYDGTWPEQQGNYWNQNDDYWHSTVGTKASCYALLAHIAAWQQDYAMTEKYCRLVMDNSGNGGYTVATTSQLTAEDGVFKGKGLDVIFSLSFSADYQEASVSGHVEDWTLSEPFVPKKTADIYVPKDSVLAIFDEAGDERFSLNQDGTSSGNFFTNFNNSAPMFSKIKVRAITQAPVLRSYESAIIIFRYEEIILLRAAAAIRINDVSHAQDYLNMIRSQRGLGNLASKDGNEILSYILKERRRELLGEGWRWFDLVQFKQVAAYTTLSQTDVDNGATLWPVSKSALANNPTLIQNNFWKK</sequence>
<evidence type="ECO:0000256" key="5">
    <source>
        <dbReference type="ARBA" id="ARBA00023237"/>
    </source>
</evidence>
<keyword evidence="9" id="KW-1185">Reference proteome</keyword>
<dbReference type="OrthoDB" id="926893at2"/>
<dbReference type="EMBL" id="PYAW01000006">
    <property type="protein sequence ID" value="PSL44380.1"/>
    <property type="molecule type" value="Genomic_DNA"/>
</dbReference>
<organism evidence="8 9">
    <name type="scientific">Chitinophaga niastensis</name>
    <dbReference type="NCBI Taxonomy" id="536980"/>
    <lineage>
        <taxon>Bacteria</taxon>
        <taxon>Pseudomonadati</taxon>
        <taxon>Bacteroidota</taxon>
        <taxon>Chitinophagia</taxon>
        <taxon>Chitinophagales</taxon>
        <taxon>Chitinophagaceae</taxon>
        <taxon>Chitinophaga</taxon>
    </lineage>
</organism>
<dbReference type="InterPro" id="IPR033985">
    <property type="entry name" value="SusD-like_N"/>
</dbReference>
<dbReference type="Pfam" id="PF07980">
    <property type="entry name" value="SusD_RagB"/>
    <property type="match status" value="1"/>
</dbReference>
<protein>
    <submittedName>
        <fullName evidence="8">Putative outer membrane starch-binding protein</fullName>
    </submittedName>
</protein>
<dbReference type="RefSeq" id="WP_106530657.1">
    <property type="nucleotide sequence ID" value="NZ_PYAW01000006.1"/>
</dbReference>
<evidence type="ECO:0000256" key="4">
    <source>
        <dbReference type="ARBA" id="ARBA00023136"/>
    </source>
</evidence>
<dbReference type="Gene3D" id="1.25.40.390">
    <property type="match status" value="1"/>
</dbReference>
<keyword evidence="4" id="KW-0472">Membrane</keyword>
<comment type="caution">
    <text evidence="8">The sequence shown here is derived from an EMBL/GenBank/DDBJ whole genome shotgun (WGS) entry which is preliminary data.</text>
</comment>
<gene>
    <name evidence="8" type="ORF">CLV51_106246</name>
</gene>